<protein>
    <submittedName>
        <fullName evidence="2">Gene 25-like lysozyme</fullName>
    </submittedName>
</protein>
<dbReference type="SUPFAM" id="SSF160719">
    <property type="entry name" value="gpW/gp25-like"/>
    <property type="match status" value="1"/>
</dbReference>
<dbReference type="AlphaFoldDB" id="A0A377J864"/>
<evidence type="ECO:0000259" key="1">
    <source>
        <dbReference type="Pfam" id="PF04965"/>
    </source>
</evidence>
<evidence type="ECO:0000313" key="3">
    <source>
        <dbReference type="Proteomes" id="UP000254512"/>
    </source>
</evidence>
<dbReference type="STRING" id="673.AL542_03290"/>
<feature type="domain" description="IraD/Gp25-like" evidence="1">
    <location>
        <begin position="29"/>
        <end position="111"/>
    </location>
</feature>
<dbReference type="EMBL" id="UGHD01000003">
    <property type="protein sequence ID" value="STO98474.1"/>
    <property type="molecule type" value="Genomic_DNA"/>
</dbReference>
<name>A0A377J864_GRIHO</name>
<dbReference type="Gene3D" id="3.10.450.40">
    <property type="match status" value="1"/>
</dbReference>
<dbReference type="Proteomes" id="UP000254512">
    <property type="component" value="Unassembled WGS sequence"/>
</dbReference>
<dbReference type="InterPro" id="IPR007048">
    <property type="entry name" value="IraD/Gp25-like"/>
</dbReference>
<evidence type="ECO:0000313" key="2">
    <source>
        <dbReference type="EMBL" id="STO98474.1"/>
    </source>
</evidence>
<dbReference type="RefSeq" id="WP_115660293.1">
    <property type="nucleotide sequence ID" value="NZ_UGHD01000003.1"/>
</dbReference>
<dbReference type="Pfam" id="PF04965">
    <property type="entry name" value="GPW_gp25"/>
    <property type="match status" value="1"/>
</dbReference>
<accession>A0A377J864</accession>
<reference evidence="2 3" key="1">
    <citation type="submission" date="2018-06" db="EMBL/GenBank/DDBJ databases">
        <authorList>
            <consortium name="Pathogen Informatics"/>
            <person name="Doyle S."/>
        </authorList>
    </citation>
    <scope>NUCLEOTIDE SEQUENCE [LARGE SCALE GENOMIC DNA]</scope>
    <source>
        <strain evidence="2 3">NCTC11645</strain>
    </source>
</reference>
<proteinExistence type="predicted"/>
<sequence>MAYPDFHHRPDFPYRIDTQGRTATTTRLEGIRDRIEQVLFTEPGERVMMPTFGCGLNRLLFAAVSDAVVENTRSLVATSLQTWMQDDIDLSEVDVRFDNGALFIEVAYTVLPTGERQQATFEREVPA</sequence>
<organism evidence="2 3">
    <name type="scientific">Grimontia hollisae</name>
    <name type="common">Vibrio hollisae</name>
    <dbReference type="NCBI Taxonomy" id="673"/>
    <lineage>
        <taxon>Bacteria</taxon>
        <taxon>Pseudomonadati</taxon>
        <taxon>Pseudomonadota</taxon>
        <taxon>Gammaproteobacteria</taxon>
        <taxon>Vibrionales</taxon>
        <taxon>Vibrionaceae</taxon>
        <taxon>Grimontia</taxon>
    </lineage>
</organism>
<gene>
    <name evidence="2" type="ORF">NCTC11645_03459</name>
</gene>